<dbReference type="OrthoDB" id="948134at2"/>
<dbReference type="RefSeq" id="WP_013538344.1">
    <property type="nucleotide sequence ID" value="NC_014926.1"/>
</dbReference>
<dbReference type="HOGENOM" id="CLU_044208_7_0_0"/>
<evidence type="ECO:0000313" key="4">
    <source>
        <dbReference type="Proteomes" id="UP000006362"/>
    </source>
</evidence>
<dbReference type="Proteomes" id="UP000006362">
    <property type="component" value="Chromosome"/>
</dbReference>
<protein>
    <recommendedName>
        <fullName evidence="2">VTT domain-containing protein</fullName>
    </recommendedName>
</protein>
<dbReference type="PANTHER" id="PTHR42709">
    <property type="entry name" value="ALKALINE PHOSPHATASE LIKE PROTEIN"/>
    <property type="match status" value="1"/>
</dbReference>
<dbReference type="PANTHER" id="PTHR42709:SF2">
    <property type="entry name" value="INNER MEMBRANE PROTEIN YOHD"/>
    <property type="match status" value="1"/>
</dbReference>
<keyword evidence="1" id="KW-0812">Transmembrane</keyword>
<accession>E8T527</accession>
<feature type="domain" description="VTT" evidence="2">
    <location>
        <begin position="26"/>
        <end position="141"/>
    </location>
</feature>
<organism evidence="3 4">
    <name type="scientific">Thermovibrio ammonificans (strain DSM 15698 / JCM 12110 / HB-1)</name>
    <dbReference type="NCBI Taxonomy" id="648996"/>
    <lineage>
        <taxon>Bacteria</taxon>
        <taxon>Pseudomonadati</taxon>
        <taxon>Aquificota</taxon>
        <taxon>Aquificia</taxon>
        <taxon>Desulfurobacteriales</taxon>
        <taxon>Desulfurobacteriaceae</taxon>
        <taxon>Thermovibrio</taxon>
    </lineage>
</organism>
<evidence type="ECO:0000313" key="3">
    <source>
        <dbReference type="EMBL" id="ADU97559.1"/>
    </source>
</evidence>
<gene>
    <name evidence="3" type="ordered locus">Theam_1602</name>
</gene>
<keyword evidence="4" id="KW-1185">Reference proteome</keyword>
<feature type="transmembrane region" description="Helical" evidence="1">
    <location>
        <begin position="12"/>
        <end position="35"/>
    </location>
</feature>
<evidence type="ECO:0000259" key="2">
    <source>
        <dbReference type="Pfam" id="PF09335"/>
    </source>
</evidence>
<dbReference type="EMBL" id="CP002444">
    <property type="protein sequence ID" value="ADU97559.1"/>
    <property type="molecule type" value="Genomic_DNA"/>
</dbReference>
<reference evidence="3" key="1">
    <citation type="submission" date="2011-01" db="EMBL/GenBank/DDBJ databases">
        <title>Complete sequence of chromosome of Thermovibrio ammonificans HB-1.</title>
        <authorList>
            <consortium name="US DOE Joint Genome Institute"/>
            <person name="Lucas S."/>
            <person name="Copeland A."/>
            <person name="Lapidus A."/>
            <person name="Cheng J.-F."/>
            <person name="Goodwin L."/>
            <person name="Pitluck S."/>
            <person name="Davenport K."/>
            <person name="Detter J.C."/>
            <person name="Han C."/>
            <person name="Tapia R."/>
            <person name="Land M."/>
            <person name="Hauser L."/>
            <person name="Kyrpides N."/>
            <person name="Ivanova N."/>
            <person name="Ovchinnikova G."/>
            <person name="Vetriani C."/>
            <person name="Woyke T."/>
        </authorList>
    </citation>
    <scope>NUCLEOTIDE SEQUENCE [LARGE SCALE GENOMIC DNA]</scope>
    <source>
        <strain evidence="3">HB-1</strain>
    </source>
</reference>
<sequence>MERILALLKTHPVLFAFVGGFTEGAVTVFLCGVFARLGLFPVASTLTAAYAGTVLSYQLFFLVGRLLKEELLVRFPKLEEEFQRIDREFGRDFDYLSLAVPFIYGMGVVIPLFLGVNGYSWGRFFLLSSASSVVWILGCFWGGYLFGEVSERVLRELFRQELLLLLLLVATLAVSHKLVKFTTRSVSRGKD</sequence>
<feature type="transmembrane region" description="Helical" evidence="1">
    <location>
        <begin position="162"/>
        <end position="179"/>
    </location>
</feature>
<dbReference type="InterPro" id="IPR051311">
    <property type="entry name" value="DedA_domain"/>
</dbReference>
<dbReference type="eggNOG" id="COG0586">
    <property type="taxonomic scope" value="Bacteria"/>
</dbReference>
<dbReference type="InterPro" id="IPR032816">
    <property type="entry name" value="VTT_dom"/>
</dbReference>
<dbReference type="STRING" id="648996.Theam_1602"/>
<dbReference type="GO" id="GO:0005886">
    <property type="term" value="C:plasma membrane"/>
    <property type="evidence" value="ECO:0007669"/>
    <property type="project" value="TreeGrafter"/>
</dbReference>
<evidence type="ECO:0000256" key="1">
    <source>
        <dbReference type="SAM" id="Phobius"/>
    </source>
</evidence>
<proteinExistence type="predicted"/>
<feature type="transmembrane region" description="Helical" evidence="1">
    <location>
        <begin position="93"/>
        <end position="114"/>
    </location>
</feature>
<feature type="transmembrane region" description="Helical" evidence="1">
    <location>
        <begin position="120"/>
        <end position="141"/>
    </location>
</feature>
<dbReference type="AlphaFoldDB" id="E8T527"/>
<keyword evidence="1" id="KW-0472">Membrane</keyword>
<name>E8T527_THEA1</name>
<feature type="transmembrane region" description="Helical" evidence="1">
    <location>
        <begin position="47"/>
        <end position="67"/>
    </location>
</feature>
<dbReference type="Pfam" id="PF09335">
    <property type="entry name" value="VTT_dom"/>
    <property type="match status" value="1"/>
</dbReference>
<dbReference type="KEGG" id="tam:Theam_1602"/>
<keyword evidence="1" id="KW-1133">Transmembrane helix</keyword>